<dbReference type="InterPro" id="IPR036928">
    <property type="entry name" value="AS_sf"/>
</dbReference>
<dbReference type="GO" id="GO:0003824">
    <property type="term" value="F:catalytic activity"/>
    <property type="evidence" value="ECO:0007669"/>
    <property type="project" value="InterPro"/>
</dbReference>
<dbReference type="InterPro" id="IPR020556">
    <property type="entry name" value="Amidase_CS"/>
</dbReference>
<dbReference type="EMBL" id="LT670818">
    <property type="protein sequence ID" value="SHH70606.1"/>
    <property type="molecule type" value="Genomic_DNA"/>
</dbReference>
<evidence type="ECO:0000256" key="2">
    <source>
        <dbReference type="ARBA" id="ARBA00021874"/>
    </source>
</evidence>
<accession>A0A1M5V5Y5</accession>
<evidence type="ECO:0000313" key="5">
    <source>
        <dbReference type="Proteomes" id="UP000190675"/>
    </source>
</evidence>
<dbReference type="PROSITE" id="PS00571">
    <property type="entry name" value="AMIDASES"/>
    <property type="match status" value="1"/>
</dbReference>
<evidence type="ECO:0000256" key="1">
    <source>
        <dbReference type="ARBA" id="ARBA00003871"/>
    </source>
</evidence>
<protein>
    <recommendedName>
        <fullName evidence="2">Indoleacetamide hydrolase</fullName>
    </recommendedName>
</protein>
<feature type="domain" description="Amidase" evidence="3">
    <location>
        <begin position="82"/>
        <end position="489"/>
    </location>
</feature>
<evidence type="ECO:0000313" key="4">
    <source>
        <dbReference type="EMBL" id="SHH70606.1"/>
    </source>
</evidence>
<dbReference type="Gene3D" id="3.90.1300.10">
    <property type="entry name" value="Amidase signature (AS) domain"/>
    <property type="match status" value="1"/>
</dbReference>
<dbReference type="SUPFAM" id="SSF75304">
    <property type="entry name" value="Amidase signature (AS) enzymes"/>
    <property type="match status" value="1"/>
</dbReference>
<dbReference type="AlphaFoldDB" id="A0A1M5V5Y5"/>
<proteinExistence type="predicted"/>
<organism evidence="4 5">
    <name type="scientific">Bradyrhizobium erythrophlei</name>
    <dbReference type="NCBI Taxonomy" id="1437360"/>
    <lineage>
        <taxon>Bacteria</taxon>
        <taxon>Pseudomonadati</taxon>
        <taxon>Pseudomonadota</taxon>
        <taxon>Alphaproteobacteria</taxon>
        <taxon>Hyphomicrobiales</taxon>
        <taxon>Nitrobacteraceae</taxon>
        <taxon>Bradyrhizobium</taxon>
    </lineage>
</organism>
<sequence length="505" mass="53303">MSVRLPTLEQIEKLGSNFGLVFSADELAAFQQAFKGSLVSYGRLDELVPPALAPVPPRSPGYRPSASENPYGGWYWKTDIRSGAKGLLSGKKIAIKDNICVAGVPMMNGSALLEGYVPEIDATVVTRILEAGGTIAGKAACEDLCFSGASHTCAGGVIRNPHNPEHSAGGSSGGSAALVASGEVPMALGGDQGGSIRTPSSWCGIYGLKPTWGLVPTTGSMPISYSVDHCGPMGASVEDVARLLTVIAGHDGWDTRTISARTGDYMAAVGKPAKGLRVGILREGFGHPESDPAVDAKVREAIAALRQTGVEAEEISIPWHLDGPHVWSGIILEGAAEMMLKGYGVGNNIQGYYPLSMQEAFARGMGTRINDVSPTVKLVLMLGEYMHRNYHGRYHSKAQNLRVLLRRAYDAALEKFDVLAMPTIPFTATPIPPADAPLGTLIDTALNMQANTCSFDVSGNPAFTMPCGRVNGLPVGLMMVGRHFEETTLIQLAAAVEAGGDWKLN</sequence>
<dbReference type="OrthoDB" id="9811471at2"/>
<dbReference type="PANTHER" id="PTHR11895:SF170">
    <property type="entry name" value="AMIDASE"/>
    <property type="match status" value="1"/>
</dbReference>
<dbReference type="InterPro" id="IPR000120">
    <property type="entry name" value="Amidase"/>
</dbReference>
<dbReference type="InterPro" id="IPR023631">
    <property type="entry name" value="Amidase_dom"/>
</dbReference>
<name>A0A1M5V5Y5_9BRAD</name>
<dbReference type="RefSeq" id="WP_079574517.1">
    <property type="nucleotide sequence ID" value="NZ_LT670818.1"/>
</dbReference>
<gene>
    <name evidence="4" type="ORF">SAMN05444169_8934</name>
</gene>
<reference evidence="4 5" key="1">
    <citation type="submission" date="2016-11" db="EMBL/GenBank/DDBJ databases">
        <authorList>
            <person name="Jaros S."/>
            <person name="Januszkiewicz K."/>
            <person name="Wedrychowicz H."/>
        </authorList>
    </citation>
    <scope>NUCLEOTIDE SEQUENCE [LARGE SCALE GENOMIC DNA]</scope>
    <source>
        <strain evidence="4 5">GAS242</strain>
    </source>
</reference>
<dbReference type="Pfam" id="PF01425">
    <property type="entry name" value="Amidase"/>
    <property type="match status" value="1"/>
</dbReference>
<dbReference type="NCBIfam" id="NF005565">
    <property type="entry name" value="PRK07235.1"/>
    <property type="match status" value="1"/>
</dbReference>
<dbReference type="Proteomes" id="UP000190675">
    <property type="component" value="Chromosome I"/>
</dbReference>
<evidence type="ECO:0000259" key="3">
    <source>
        <dbReference type="Pfam" id="PF01425"/>
    </source>
</evidence>
<dbReference type="Gene3D" id="1.10.20.60">
    <property type="entry name" value="Glu-tRNAGln amidotransferase C subunit, N-terminal domain"/>
    <property type="match status" value="1"/>
</dbReference>
<dbReference type="PANTHER" id="PTHR11895">
    <property type="entry name" value="TRANSAMIDASE"/>
    <property type="match status" value="1"/>
</dbReference>
<comment type="function">
    <text evidence="1">Hydrolyzes indole-3-acetamide (IAM) into indole-3-acetic acid (IAA).</text>
</comment>